<accession>A0A6P0ER91</accession>
<dbReference type="AlphaFoldDB" id="A0A6P0ER91"/>
<dbReference type="SUPFAM" id="SSF110296">
    <property type="entry name" value="Oligoxyloglucan reducing end-specific cellobiohydrolase"/>
    <property type="match status" value="1"/>
</dbReference>
<dbReference type="InterPro" id="IPR015943">
    <property type="entry name" value="WD40/YVTN_repeat-like_dom_sf"/>
</dbReference>
<evidence type="ECO:0000313" key="1">
    <source>
        <dbReference type="EMBL" id="NEK93385.1"/>
    </source>
</evidence>
<dbReference type="Proteomes" id="UP000468828">
    <property type="component" value="Unassembled WGS sequence"/>
</dbReference>
<dbReference type="InterPro" id="IPR054817">
    <property type="entry name" value="Glycosyl_F510_1955-like"/>
</dbReference>
<reference evidence="2 4" key="2">
    <citation type="submission" date="2020-02" db="EMBL/GenBank/DDBJ databases">
        <title>The WGS of Modestobacter muralis DSM 100205.</title>
        <authorList>
            <person name="Jiang Z."/>
        </authorList>
    </citation>
    <scope>NUCLEOTIDE SEQUENCE [LARGE SCALE GENOMIC DNA]</scope>
    <source>
        <strain evidence="2 4">DSM 100205</strain>
    </source>
</reference>
<dbReference type="EMBL" id="JAAGWH010000013">
    <property type="protein sequence ID" value="NEK93385.1"/>
    <property type="molecule type" value="Genomic_DNA"/>
</dbReference>
<organism evidence="1 3">
    <name type="scientific">Modestobacter muralis</name>
    <dbReference type="NCBI Taxonomy" id="1608614"/>
    <lineage>
        <taxon>Bacteria</taxon>
        <taxon>Bacillati</taxon>
        <taxon>Actinomycetota</taxon>
        <taxon>Actinomycetes</taxon>
        <taxon>Geodermatophilales</taxon>
        <taxon>Geodermatophilaceae</taxon>
        <taxon>Modestobacter</taxon>
    </lineage>
</organism>
<evidence type="ECO:0000313" key="2">
    <source>
        <dbReference type="EMBL" id="NEN50152.1"/>
    </source>
</evidence>
<dbReference type="Gene3D" id="2.130.10.10">
    <property type="entry name" value="YVTN repeat-like/Quinoprotein amine dehydrogenase"/>
    <property type="match status" value="1"/>
</dbReference>
<evidence type="ECO:0000313" key="3">
    <source>
        <dbReference type="Proteomes" id="UP000468828"/>
    </source>
</evidence>
<sequence length="239" mass="24754">MVGEADSDAVLVAAHNGLFRLSPDGDVQVSPAIDLMGFAVAAPGRLLASGHPGPDVDLPQPVGLIESTDQGRSWQPLSRQGQSDFHALTASPAGVLGYDGTLQRSADGLSWERLEIPAEPASLSAGPDGSQVLATTEQGLLHSTDAGSTWALVPGAPLLQLVDWSVDGLTAVGVDPDGLVWTSQDGVRAWQRAAQLDAPPMAMDVATTTDGGSRILVVTSRAATESRDGGQTFSELRRD</sequence>
<proteinExistence type="predicted"/>
<keyword evidence="3" id="KW-1185">Reference proteome</keyword>
<dbReference type="Proteomes" id="UP000471152">
    <property type="component" value="Unassembled WGS sequence"/>
</dbReference>
<protein>
    <submittedName>
        <fullName evidence="1">Exo-alpha-sialidase</fullName>
    </submittedName>
</protein>
<name>A0A6P0ER91_9ACTN</name>
<evidence type="ECO:0000313" key="4">
    <source>
        <dbReference type="Proteomes" id="UP000471152"/>
    </source>
</evidence>
<gene>
    <name evidence="2" type="ORF">G3R41_04215</name>
    <name evidence="1" type="ORF">GCU67_04215</name>
</gene>
<dbReference type="EMBL" id="JAAGWB010000013">
    <property type="protein sequence ID" value="NEN50152.1"/>
    <property type="molecule type" value="Genomic_DNA"/>
</dbReference>
<reference evidence="1 3" key="1">
    <citation type="submission" date="2020-01" db="EMBL/GenBank/DDBJ databases">
        <title>the WGS Modestobacter muralis CPCC 204518.</title>
        <authorList>
            <person name="Jiang Z."/>
        </authorList>
    </citation>
    <scope>NUCLEOTIDE SEQUENCE [LARGE SCALE GENOMIC DNA]</scope>
    <source>
        <strain evidence="1 3">DSM 100205</strain>
    </source>
</reference>
<dbReference type="NCBIfam" id="NF045728">
    <property type="entry name" value="glycosyl_F510_1955"/>
    <property type="match status" value="1"/>
</dbReference>
<comment type="caution">
    <text evidence="1">The sequence shown here is derived from an EMBL/GenBank/DDBJ whole genome shotgun (WGS) entry which is preliminary data.</text>
</comment>